<dbReference type="OrthoDB" id="768074at2"/>
<name>A0A1S1J7X3_9FLAO</name>
<protein>
    <submittedName>
        <fullName evidence="1">Uncharacterized protein</fullName>
    </submittedName>
</protein>
<proteinExistence type="predicted"/>
<comment type="caution">
    <text evidence="1">The sequence shown here is derived from an EMBL/GenBank/DDBJ whole genome shotgun (WGS) entry which is preliminary data.</text>
</comment>
<dbReference type="AlphaFoldDB" id="A0A1S1J7X3"/>
<reference evidence="1" key="2">
    <citation type="submission" date="2016-09" db="EMBL/GenBank/DDBJ databases">
        <authorList>
            <person name="Capua I."/>
            <person name="De Benedictis P."/>
            <person name="Joannis T."/>
            <person name="Lombin L.H."/>
            <person name="Cattoli G."/>
        </authorList>
    </citation>
    <scope>NUCLEOTIDE SEQUENCE [LARGE SCALE GENOMIC DNA]</scope>
    <source>
        <strain evidence="1">MSU</strain>
    </source>
</reference>
<evidence type="ECO:0000313" key="3">
    <source>
        <dbReference type="Proteomes" id="UP000180252"/>
    </source>
</evidence>
<dbReference type="Proteomes" id="UP000198319">
    <property type="component" value="Unassembled WGS sequence"/>
</dbReference>
<reference evidence="2 4" key="3">
    <citation type="submission" date="2016-11" db="EMBL/GenBank/DDBJ databases">
        <title>Whole genomes of Flavobacteriaceae.</title>
        <authorList>
            <person name="Stine C."/>
            <person name="Li C."/>
            <person name="Tadesse D."/>
        </authorList>
    </citation>
    <scope>NUCLEOTIDE SEQUENCE [LARGE SCALE GENOMIC DNA]</scope>
    <source>
        <strain evidence="2 4">ATCC BAA-2541</strain>
    </source>
</reference>
<sequence>MVENEKKYTVEPNNTNKKINLGRTFLGARNLYKWMLKTFPITNVNSIVLKQSDGGINGANFRSLLGTNQGIYILIPKDASSSGFGASGHAGIYTTPDLTHYYFGATGGVESITLWKLN</sequence>
<dbReference type="STRING" id="1278819.BHE19_07475"/>
<evidence type="ECO:0000313" key="1">
    <source>
        <dbReference type="EMBL" id="OHT45664.1"/>
    </source>
</evidence>
<keyword evidence="4" id="KW-1185">Reference proteome</keyword>
<dbReference type="Proteomes" id="UP000180252">
    <property type="component" value="Unassembled WGS sequence"/>
</dbReference>
<accession>A0A1S1J7X3</accession>
<organism evidence="1 3">
    <name type="scientific">Flavobacterium tructae</name>
    <dbReference type="NCBI Taxonomy" id="1114873"/>
    <lineage>
        <taxon>Bacteria</taxon>
        <taxon>Pseudomonadati</taxon>
        <taxon>Bacteroidota</taxon>
        <taxon>Flavobacteriia</taxon>
        <taxon>Flavobacteriales</taxon>
        <taxon>Flavobacteriaceae</taxon>
        <taxon>Flavobacterium</taxon>
    </lineage>
</organism>
<evidence type="ECO:0000313" key="2">
    <source>
        <dbReference type="EMBL" id="OXB18323.1"/>
    </source>
</evidence>
<dbReference type="RefSeq" id="WP_070906943.1">
    <property type="nucleotide sequence ID" value="NZ_MIKE01000022.1"/>
</dbReference>
<reference evidence="3" key="1">
    <citation type="submission" date="2016-09" db="EMBL/GenBank/DDBJ databases">
        <authorList>
            <person name="Chen S."/>
            <person name="Walker E."/>
        </authorList>
    </citation>
    <scope>NUCLEOTIDE SEQUENCE [LARGE SCALE GENOMIC DNA]</scope>
    <source>
        <strain evidence="3">MSU</strain>
    </source>
</reference>
<dbReference type="EMBL" id="MIKE01000022">
    <property type="protein sequence ID" value="OHT45664.1"/>
    <property type="molecule type" value="Genomic_DNA"/>
</dbReference>
<gene>
    <name evidence="2" type="ORF">B0A71_15500</name>
    <name evidence="1" type="ORF">BHE19_07475</name>
</gene>
<evidence type="ECO:0000313" key="4">
    <source>
        <dbReference type="Proteomes" id="UP000198319"/>
    </source>
</evidence>
<dbReference type="EMBL" id="MUHG01000023">
    <property type="protein sequence ID" value="OXB18323.1"/>
    <property type="molecule type" value="Genomic_DNA"/>
</dbReference>